<dbReference type="InterPro" id="IPR001680">
    <property type="entry name" value="WD40_rpt"/>
</dbReference>
<dbReference type="HOGENOM" id="CLU_037323_3_1_1"/>
<dbReference type="Pfam" id="PF00400">
    <property type="entry name" value="WD40"/>
    <property type="match status" value="2"/>
</dbReference>
<dbReference type="eggNOG" id="KOG1188">
    <property type="taxonomic scope" value="Eukaryota"/>
</dbReference>
<proteinExistence type="predicted"/>
<organism evidence="5 6">
    <name type="scientific">Lachancea thermotolerans (strain ATCC 56472 / CBS 6340 / NRRL Y-8284)</name>
    <name type="common">Yeast</name>
    <name type="synonym">Kluyveromyces thermotolerans</name>
    <dbReference type="NCBI Taxonomy" id="559295"/>
    <lineage>
        <taxon>Eukaryota</taxon>
        <taxon>Fungi</taxon>
        <taxon>Dikarya</taxon>
        <taxon>Ascomycota</taxon>
        <taxon>Saccharomycotina</taxon>
        <taxon>Saccharomycetes</taxon>
        <taxon>Saccharomycetales</taxon>
        <taxon>Saccharomycetaceae</taxon>
        <taxon>Lachancea</taxon>
    </lineage>
</organism>
<dbReference type="KEGG" id="lth:KLTH0G10296g"/>
<dbReference type="PANTHER" id="PTHR22889">
    <property type="entry name" value="WD REPEAT-CONTAINING PROTEIN 89"/>
    <property type="match status" value="1"/>
</dbReference>
<dbReference type="FunCoup" id="C5DMN3">
    <property type="interactions" value="769"/>
</dbReference>
<sequence>MIINLLISQSSRTSRTTYSMSYSKLESIEFGPNNWCLKLQPIYNSGLLTSLSNGRVELIDWATHKSILQIQTHATSVNDMVIINNDRMNGSLIATAAEDAVKIYDLKSNDCVATLKNGKSAPFLSLDSRHGLLGCGTELSGVDAELHVYDIRSWQQPLRSLVDSHHDDITSIKFHPSDPNVLLSGSTDGYVNIYDLTQQEEDDALHQVINFASIHSCGWLSPKRIYTLSHMETYGIHELNDKRDEPTEPKPVDFGDVRKPWDCNYVIDVYPGFIATGKSEEGRGELKLIPLDHEKPELQSAITIPSAHDDEVVRDVLVPFQHEDLLYSCGEDGSLKVWKSSAGPLNVPQEFWQYSEKIDVFSGTVAEVEMMDSEVPDIELRQEPSDVDAVSKDQDEKRKRKHERRSKDKSKSKTKSSSKDHRYQPY</sequence>
<dbReference type="Proteomes" id="UP000002036">
    <property type="component" value="Chromosome G"/>
</dbReference>
<keyword evidence="2" id="KW-0677">Repeat</keyword>
<dbReference type="SMART" id="SM00320">
    <property type="entry name" value="WD40"/>
    <property type="match status" value="3"/>
</dbReference>
<keyword evidence="6" id="KW-1185">Reference proteome</keyword>
<protein>
    <submittedName>
        <fullName evidence="5">KLTH0G10296p</fullName>
    </submittedName>
</protein>
<feature type="region of interest" description="Disordered" evidence="4">
    <location>
        <begin position="376"/>
        <end position="426"/>
    </location>
</feature>
<dbReference type="OMA" id="SIHSCGW"/>
<dbReference type="PANTHER" id="PTHR22889:SF0">
    <property type="entry name" value="WD REPEAT-CONTAINING PROTEIN 89"/>
    <property type="match status" value="1"/>
</dbReference>
<dbReference type="InParanoid" id="C5DMN3"/>
<evidence type="ECO:0000256" key="4">
    <source>
        <dbReference type="SAM" id="MobiDB-lite"/>
    </source>
</evidence>
<feature type="compositionally biased region" description="Basic and acidic residues" evidence="4">
    <location>
        <begin position="405"/>
        <end position="426"/>
    </location>
</feature>
<dbReference type="RefSeq" id="XP_002555481.1">
    <property type="nucleotide sequence ID" value="XM_002555435.1"/>
</dbReference>
<dbReference type="InterPro" id="IPR015943">
    <property type="entry name" value="WD40/YVTN_repeat-like_dom_sf"/>
</dbReference>
<dbReference type="STRING" id="559295.C5DMN3"/>
<accession>C5DMN3</accession>
<dbReference type="PROSITE" id="PS50294">
    <property type="entry name" value="WD_REPEATS_REGION"/>
    <property type="match status" value="1"/>
</dbReference>
<evidence type="ECO:0000256" key="2">
    <source>
        <dbReference type="ARBA" id="ARBA00022737"/>
    </source>
</evidence>
<dbReference type="InterPro" id="IPR039328">
    <property type="entry name" value="WDR89"/>
</dbReference>
<dbReference type="Gene3D" id="2.130.10.10">
    <property type="entry name" value="YVTN repeat-like/Quinoprotein amine dehydrogenase"/>
    <property type="match status" value="1"/>
</dbReference>
<dbReference type="InterPro" id="IPR036322">
    <property type="entry name" value="WD40_repeat_dom_sf"/>
</dbReference>
<feature type="compositionally biased region" description="Basic and acidic residues" evidence="4">
    <location>
        <begin position="378"/>
        <end position="397"/>
    </location>
</feature>
<keyword evidence="1 3" id="KW-0853">WD repeat</keyword>
<dbReference type="GeneID" id="8293759"/>
<dbReference type="SUPFAM" id="SSF50978">
    <property type="entry name" value="WD40 repeat-like"/>
    <property type="match status" value="1"/>
</dbReference>
<evidence type="ECO:0000256" key="3">
    <source>
        <dbReference type="PROSITE-ProRule" id="PRU00221"/>
    </source>
</evidence>
<reference evidence="5 6" key="1">
    <citation type="journal article" date="2009" name="Genome Res.">
        <title>Comparative genomics of protoploid Saccharomycetaceae.</title>
        <authorList>
            <consortium name="The Genolevures Consortium"/>
            <person name="Souciet J.-L."/>
            <person name="Dujon B."/>
            <person name="Gaillardin C."/>
            <person name="Johnston M."/>
            <person name="Baret P.V."/>
            <person name="Cliften P."/>
            <person name="Sherman D.J."/>
            <person name="Weissenbach J."/>
            <person name="Westhof E."/>
            <person name="Wincker P."/>
            <person name="Jubin C."/>
            <person name="Poulain J."/>
            <person name="Barbe V."/>
            <person name="Segurens B."/>
            <person name="Artiguenave F."/>
            <person name="Anthouard V."/>
            <person name="Vacherie B."/>
            <person name="Val M.-E."/>
            <person name="Fulton R.S."/>
            <person name="Minx P."/>
            <person name="Wilson R."/>
            <person name="Durrens P."/>
            <person name="Jean G."/>
            <person name="Marck C."/>
            <person name="Martin T."/>
            <person name="Nikolski M."/>
            <person name="Rolland T."/>
            <person name="Seret M.-L."/>
            <person name="Casaregola S."/>
            <person name="Despons L."/>
            <person name="Fairhead C."/>
            <person name="Fischer G."/>
            <person name="Lafontaine I."/>
            <person name="Leh V."/>
            <person name="Lemaire M."/>
            <person name="de Montigny J."/>
            <person name="Neuveglise C."/>
            <person name="Thierry A."/>
            <person name="Blanc-Lenfle I."/>
            <person name="Bleykasten C."/>
            <person name="Diffels J."/>
            <person name="Fritsch E."/>
            <person name="Frangeul L."/>
            <person name="Goeffon A."/>
            <person name="Jauniaux N."/>
            <person name="Kachouri-Lafond R."/>
            <person name="Payen C."/>
            <person name="Potier S."/>
            <person name="Pribylova L."/>
            <person name="Ozanne C."/>
            <person name="Richard G.-F."/>
            <person name="Sacerdot C."/>
            <person name="Straub M.-L."/>
            <person name="Talla E."/>
        </authorList>
    </citation>
    <scope>NUCLEOTIDE SEQUENCE [LARGE SCALE GENOMIC DNA]</scope>
    <source>
        <strain evidence="6">ATCC 56472 / CBS 6340 / NRRL Y-8284</strain>
    </source>
</reference>
<evidence type="ECO:0000313" key="6">
    <source>
        <dbReference type="Proteomes" id="UP000002036"/>
    </source>
</evidence>
<evidence type="ECO:0000313" key="5">
    <source>
        <dbReference type="EMBL" id="CAR25044.1"/>
    </source>
</evidence>
<name>C5DMN3_LACTC</name>
<feature type="repeat" description="WD" evidence="3">
    <location>
        <begin position="162"/>
        <end position="204"/>
    </location>
</feature>
<dbReference type="OrthoDB" id="25131at2759"/>
<gene>
    <name evidence="5" type="ordered locus">KLTH0G10296g</name>
</gene>
<dbReference type="EMBL" id="CU928171">
    <property type="protein sequence ID" value="CAR25044.1"/>
    <property type="molecule type" value="Genomic_DNA"/>
</dbReference>
<dbReference type="PROSITE" id="PS50082">
    <property type="entry name" value="WD_REPEATS_2"/>
    <property type="match status" value="1"/>
</dbReference>
<dbReference type="AlphaFoldDB" id="C5DMN3"/>
<evidence type="ECO:0000256" key="1">
    <source>
        <dbReference type="ARBA" id="ARBA00022574"/>
    </source>
</evidence>